<dbReference type="SUPFAM" id="SSF52172">
    <property type="entry name" value="CheY-like"/>
    <property type="match status" value="1"/>
</dbReference>
<dbReference type="GO" id="GO:0005737">
    <property type="term" value="C:cytoplasm"/>
    <property type="evidence" value="ECO:0007669"/>
    <property type="project" value="UniProtKB-SubCell"/>
</dbReference>
<comment type="domain">
    <text evidence="4">Contains a C-terminal catalytic domain, and an N-terminal region which modulates catalytic activity.</text>
</comment>
<feature type="active site" evidence="4 5">
    <location>
        <position position="226"/>
    </location>
</feature>
<evidence type="ECO:0000313" key="9">
    <source>
        <dbReference type="EMBL" id="ACD23996.1"/>
    </source>
</evidence>
<comment type="subcellular location">
    <subcellularLocation>
        <location evidence="4">Cytoplasm</location>
    </subcellularLocation>
</comment>
<dbReference type="EC" id="3.1.1.61" evidence="4"/>
<dbReference type="GO" id="GO:0000156">
    <property type="term" value="F:phosphorelay response regulator activity"/>
    <property type="evidence" value="ECO:0007669"/>
    <property type="project" value="InterPro"/>
</dbReference>
<dbReference type="AlphaFoldDB" id="B2TLQ4"/>
<accession>B2TLQ4</accession>
<comment type="catalytic activity">
    <reaction evidence="4">
        <text>L-glutaminyl-[protein] + H2O = L-glutamyl-[protein] + NH4(+)</text>
        <dbReference type="Rhea" id="RHEA:16441"/>
        <dbReference type="Rhea" id="RHEA-COMP:10207"/>
        <dbReference type="Rhea" id="RHEA-COMP:10208"/>
        <dbReference type="ChEBI" id="CHEBI:15377"/>
        <dbReference type="ChEBI" id="CHEBI:28938"/>
        <dbReference type="ChEBI" id="CHEBI:29973"/>
        <dbReference type="ChEBI" id="CHEBI:30011"/>
        <dbReference type="EC" id="3.5.1.44"/>
    </reaction>
</comment>
<dbReference type="GO" id="GO:0050568">
    <property type="term" value="F:protein-glutamine glutaminase activity"/>
    <property type="evidence" value="ECO:0007669"/>
    <property type="project" value="UniProtKB-UniRule"/>
</dbReference>
<dbReference type="GO" id="GO:0006935">
    <property type="term" value="P:chemotaxis"/>
    <property type="evidence" value="ECO:0007669"/>
    <property type="project" value="UniProtKB-UniRule"/>
</dbReference>
<comment type="function">
    <text evidence="4">Involved in chemotaxis. Part of a chemotaxis signal transduction system that modulates chemotaxis in response to various stimuli. Catalyzes the demethylation of specific methylglutamate residues introduced into the chemoreceptors (methyl-accepting chemotaxis proteins or MCP) by CheR. Also mediates the irreversible deamidation of specific glutamine residues to glutamic acid.</text>
</comment>
<dbReference type="PROSITE" id="PS50110">
    <property type="entry name" value="RESPONSE_REGULATORY"/>
    <property type="match status" value="1"/>
</dbReference>
<dbReference type="EC" id="3.5.1.44" evidence="4"/>
<dbReference type="CDD" id="cd17541">
    <property type="entry name" value="REC_CheB-like"/>
    <property type="match status" value="1"/>
</dbReference>
<keyword evidence="1 4" id="KW-0378">Hydrolase</keyword>
<dbReference type="HOGENOM" id="CLU_000445_51_0_9"/>
<evidence type="ECO:0000256" key="5">
    <source>
        <dbReference type="PROSITE-ProRule" id="PRU00050"/>
    </source>
</evidence>
<sequence>MWNYKEVNTLSKIKVIVVDDSAFMRKMISEIIEEDNEIEVVAKLRNGKELIEKVDKFNPDIITLDLEMPEMDGLETLKELHKKNKNYSIMMLSSLTIKGSEKTMECLENGAIDFITKPSGSISLDIRKVQENLIEKIKSISKRGIRTRVSNKSIDVSKTTIKSNNIYNDTKVKELKKSENINMITIKNKKIDAIVIGASTGGPKALQQLLTKFEANIGVPIFVVQHMPQGFTKAFSERLNKICNLKVLEGEEGLKIEKNVIYIAKGGYHMTVGTDGRIHLNEEDPIWGVRPAVDKLFDSAIKAYRGNLISVVLTGMGRDGARGTSNVKDYGGVTISEDESTCTIYGMPKAAFETGKVDLVLPLNNICDEVTKIVKKR</sequence>
<feature type="active site" evidence="4 5">
    <location>
        <position position="199"/>
    </location>
</feature>
<gene>
    <name evidence="4" type="primary">cheB</name>
    <name evidence="9" type="ordered locus">CLL_A0798</name>
</gene>
<reference evidence="9" key="2">
    <citation type="submission" date="2009-08" db="EMBL/GenBank/DDBJ databases">
        <authorList>
            <person name="Shrivastava S."/>
            <person name="Brinkac L.M."/>
            <person name="Dodson R.J."/>
            <person name="Harkins D.M."/>
            <person name="Durkin A.S."/>
            <person name="Sutton G."/>
        </authorList>
    </citation>
    <scope>NUCLEOTIDE SEQUENCE</scope>
    <source>
        <strain evidence="9">Eklund 17B</strain>
    </source>
</reference>
<comment type="function">
    <text evidence="2">May play the central regulatory role in sporulation. It may be an element of the effector pathway responsible for the activation of sporulation genes in response to nutritional stress. Spo0A may act in concert with spo0H (a sigma factor) to control the expression of some genes that are critical to the sporulation process.</text>
</comment>
<dbReference type="NCBIfam" id="NF001965">
    <property type="entry name" value="PRK00742.1"/>
    <property type="match status" value="1"/>
</dbReference>
<dbReference type="InterPro" id="IPR035909">
    <property type="entry name" value="CheB_C"/>
</dbReference>
<name>B2TLQ4_CLOBB</name>
<keyword evidence="4 5" id="KW-0145">Chemotaxis</keyword>
<evidence type="ECO:0000256" key="1">
    <source>
        <dbReference type="ARBA" id="ARBA00022801"/>
    </source>
</evidence>
<feature type="modified residue" description="4-aspartylphosphate" evidence="4 6">
    <location>
        <position position="65"/>
    </location>
</feature>
<evidence type="ECO:0000256" key="2">
    <source>
        <dbReference type="ARBA" id="ARBA00024867"/>
    </source>
</evidence>
<protein>
    <recommendedName>
        <fullName evidence="4">Protein-glutamate methylesterase/protein-glutamine glutaminase</fullName>
        <ecNumber evidence="4">3.1.1.61</ecNumber>
        <ecNumber evidence="4">3.5.1.44</ecNumber>
    </recommendedName>
</protein>
<dbReference type="InterPro" id="IPR008248">
    <property type="entry name" value="CheB-like"/>
</dbReference>
<dbReference type="InterPro" id="IPR000673">
    <property type="entry name" value="Sig_transdc_resp-reg_Me-estase"/>
</dbReference>
<reference evidence="9" key="1">
    <citation type="submission" date="2009-06" db="EMBL/GenBank/DDBJ databases">
        <authorList>
            <consortium name="US DOE Joint Genome Institute (JGI-PGF)"/>
            <person name="Lucas S."/>
            <person name="Copeland A."/>
            <person name="Lapidus A."/>
            <person name="Glavina del Rio T."/>
            <person name="Dalin E."/>
            <person name="Tice H."/>
            <person name="Bruce D."/>
            <person name="Goodwin L."/>
            <person name="Pitluck S."/>
            <person name="Kyrpides N."/>
            <person name="Mavromatis K."/>
            <person name="Ivanova N."/>
            <person name="Saunders E."/>
            <person name="Brettin T."/>
            <person name="Detter J.C."/>
            <person name="Han C."/>
            <person name="Larimer F."/>
            <person name="Land M."/>
            <person name="Hauser L."/>
            <person name="Markowitz V."/>
            <person name="Cheng J.-F."/>
            <person name="Hugenholtz P."/>
            <person name="Woyke T."/>
            <person name="Wu D."/>
            <person name="Gronow S."/>
            <person name="Klenk H.-P."/>
            <person name="Eisen J.A."/>
        </authorList>
    </citation>
    <scope>NUCLEOTIDE SEQUENCE</scope>
    <source>
        <strain evidence="9">Eklund 17B</strain>
    </source>
</reference>
<evidence type="ECO:0000259" key="7">
    <source>
        <dbReference type="PROSITE" id="PS50110"/>
    </source>
</evidence>
<dbReference type="SMART" id="SM00448">
    <property type="entry name" value="REC"/>
    <property type="match status" value="1"/>
</dbReference>
<dbReference type="EMBL" id="CP001056">
    <property type="protein sequence ID" value="ACD23996.1"/>
    <property type="molecule type" value="Genomic_DNA"/>
</dbReference>
<dbReference type="Pfam" id="PF01339">
    <property type="entry name" value="CheB_methylest"/>
    <property type="match status" value="1"/>
</dbReference>
<evidence type="ECO:0000256" key="6">
    <source>
        <dbReference type="PROSITE-ProRule" id="PRU00169"/>
    </source>
</evidence>
<comment type="catalytic activity">
    <reaction evidence="3 4">
        <text>[protein]-L-glutamate 5-O-methyl ester + H2O = L-glutamyl-[protein] + methanol + H(+)</text>
        <dbReference type="Rhea" id="RHEA:23236"/>
        <dbReference type="Rhea" id="RHEA-COMP:10208"/>
        <dbReference type="Rhea" id="RHEA-COMP:10311"/>
        <dbReference type="ChEBI" id="CHEBI:15377"/>
        <dbReference type="ChEBI" id="CHEBI:15378"/>
        <dbReference type="ChEBI" id="CHEBI:17790"/>
        <dbReference type="ChEBI" id="CHEBI:29973"/>
        <dbReference type="ChEBI" id="CHEBI:82795"/>
        <dbReference type="EC" id="3.1.1.61"/>
    </reaction>
</comment>
<feature type="domain" description="Response regulatory" evidence="7">
    <location>
        <begin position="14"/>
        <end position="132"/>
    </location>
</feature>
<dbReference type="GO" id="GO:0008984">
    <property type="term" value="F:protein-glutamate methylesterase activity"/>
    <property type="evidence" value="ECO:0007669"/>
    <property type="project" value="UniProtKB-UniRule"/>
</dbReference>
<evidence type="ECO:0000256" key="3">
    <source>
        <dbReference type="ARBA" id="ARBA00048267"/>
    </source>
</evidence>
<feature type="domain" description="CheB-type methylesterase" evidence="8">
    <location>
        <begin position="194"/>
        <end position="377"/>
    </location>
</feature>
<dbReference type="PANTHER" id="PTHR42872:SF3">
    <property type="entry name" value="PROTEIN-GLUTAMATE METHYLESTERASE_PROTEIN-GLUTAMINE GLUTAMINASE 1"/>
    <property type="match status" value="1"/>
</dbReference>
<dbReference type="PIRSF" id="PIRSF000876">
    <property type="entry name" value="RR_chemtxs_CheB"/>
    <property type="match status" value="1"/>
</dbReference>
<dbReference type="InterPro" id="IPR011006">
    <property type="entry name" value="CheY-like_superfamily"/>
</dbReference>
<dbReference type="Gene3D" id="3.40.50.2300">
    <property type="match status" value="1"/>
</dbReference>
<dbReference type="PROSITE" id="PS50122">
    <property type="entry name" value="CHEB"/>
    <property type="match status" value="1"/>
</dbReference>
<dbReference type="HAMAP" id="MF_00099">
    <property type="entry name" value="CheB_chemtxs"/>
    <property type="match status" value="1"/>
</dbReference>
<feature type="active site" evidence="4 5">
    <location>
        <position position="319"/>
    </location>
</feature>
<dbReference type="InterPro" id="IPR001789">
    <property type="entry name" value="Sig_transdc_resp-reg_receiver"/>
</dbReference>
<dbReference type="Gene3D" id="3.40.50.180">
    <property type="entry name" value="Methylesterase CheB, C-terminal domain"/>
    <property type="match status" value="1"/>
</dbReference>
<dbReference type="PANTHER" id="PTHR42872">
    <property type="entry name" value="PROTEIN-GLUTAMATE METHYLESTERASE/PROTEIN-GLUTAMINE GLUTAMINASE"/>
    <property type="match status" value="1"/>
</dbReference>
<keyword evidence="4" id="KW-0963">Cytoplasm</keyword>
<comment type="similarity">
    <text evidence="4">Belongs to the CheB family.</text>
</comment>
<comment type="PTM">
    <text evidence="4">Phosphorylated by CheA. Phosphorylation of the N-terminal regulatory domain activates the methylesterase activity.</text>
</comment>
<organism evidence="9">
    <name type="scientific">Clostridium botulinum (strain Eklund 17B / Type B)</name>
    <dbReference type="NCBI Taxonomy" id="935198"/>
    <lineage>
        <taxon>Bacteria</taxon>
        <taxon>Bacillati</taxon>
        <taxon>Bacillota</taxon>
        <taxon>Clostridia</taxon>
        <taxon>Eubacteriales</taxon>
        <taxon>Clostridiaceae</taxon>
        <taxon>Clostridium</taxon>
    </lineage>
</organism>
<dbReference type="SUPFAM" id="SSF52738">
    <property type="entry name" value="Methylesterase CheB, C-terminal domain"/>
    <property type="match status" value="1"/>
</dbReference>
<evidence type="ECO:0000259" key="8">
    <source>
        <dbReference type="PROSITE" id="PS50122"/>
    </source>
</evidence>
<evidence type="ECO:0000256" key="4">
    <source>
        <dbReference type="HAMAP-Rule" id="MF_00099"/>
    </source>
</evidence>
<dbReference type="CDD" id="cd16432">
    <property type="entry name" value="CheB_Rec"/>
    <property type="match status" value="1"/>
</dbReference>
<dbReference type="KEGG" id="cbk:CLL_A0798"/>
<dbReference type="Pfam" id="PF00072">
    <property type="entry name" value="Response_reg"/>
    <property type="match status" value="1"/>
</dbReference>
<proteinExistence type="inferred from homology"/>
<keyword evidence="4 6" id="KW-0597">Phosphoprotein</keyword>